<accession>A0AA39Y6M2</accession>
<sequence>MLTANEGRITKRQARARARFFGVQISRSIGWMGRRVLRAFLSCWQVPRHTHAGRLSRSTPQRRHIVRQLPASLAVIEISRPTDACTCRSRCSPPFAMFSWAISVCFSWACLYENLCAYLIYLPHVKKPVVCSCQPGESSEGKALSYKASSTRTSGPRCVPYGTGLYRSGSGSTQVSLRQPPRGSEEREWQWQWRGDRVSGGGILRTSHLVSLFLCDASTRGCLQSMENPWGSLSPTPNHNPYRPCGLEHQLCRTEDEALMLPYR</sequence>
<keyword evidence="2" id="KW-1185">Reference proteome</keyword>
<reference evidence="1" key="1">
    <citation type="submission" date="2023-06" db="EMBL/GenBank/DDBJ databases">
        <title>Genome-scale phylogeny and comparative genomics of the fungal order Sordariales.</title>
        <authorList>
            <consortium name="Lawrence Berkeley National Laboratory"/>
            <person name="Hensen N."/>
            <person name="Bonometti L."/>
            <person name="Westerberg I."/>
            <person name="Brannstrom I.O."/>
            <person name="Guillou S."/>
            <person name="Cros-Aarteil S."/>
            <person name="Calhoun S."/>
            <person name="Haridas S."/>
            <person name="Kuo A."/>
            <person name="Mondo S."/>
            <person name="Pangilinan J."/>
            <person name="Riley R."/>
            <person name="Labutti K."/>
            <person name="Andreopoulos B."/>
            <person name="Lipzen A."/>
            <person name="Chen C."/>
            <person name="Yanf M."/>
            <person name="Daum C."/>
            <person name="Ng V."/>
            <person name="Clum A."/>
            <person name="Steindorff A."/>
            <person name="Ohm R."/>
            <person name="Martin F."/>
            <person name="Silar P."/>
            <person name="Natvig D."/>
            <person name="Lalanne C."/>
            <person name="Gautier V."/>
            <person name="Ament-Velasquez S.L."/>
            <person name="Kruys A."/>
            <person name="Hutchinson M.I."/>
            <person name="Powell A.J."/>
            <person name="Barry K."/>
            <person name="Miller A.N."/>
            <person name="Grigoriev I.V."/>
            <person name="Debuchy R."/>
            <person name="Gladieux P."/>
            <person name="Thoren M.H."/>
            <person name="Johannesson H."/>
        </authorList>
    </citation>
    <scope>NUCLEOTIDE SEQUENCE</scope>
    <source>
        <strain evidence="1">SMH2532-1</strain>
    </source>
</reference>
<evidence type="ECO:0000313" key="2">
    <source>
        <dbReference type="Proteomes" id="UP001174936"/>
    </source>
</evidence>
<evidence type="ECO:0000313" key="1">
    <source>
        <dbReference type="EMBL" id="KAK0646689.1"/>
    </source>
</evidence>
<name>A0AA39Y6M2_9PEZI</name>
<comment type="caution">
    <text evidence="1">The sequence shown here is derived from an EMBL/GenBank/DDBJ whole genome shotgun (WGS) entry which is preliminary data.</text>
</comment>
<dbReference type="Proteomes" id="UP001174936">
    <property type="component" value="Unassembled WGS sequence"/>
</dbReference>
<dbReference type="AlphaFoldDB" id="A0AA39Y6M2"/>
<protein>
    <submittedName>
        <fullName evidence="1">Uncharacterized protein</fullName>
    </submittedName>
</protein>
<organism evidence="1 2">
    <name type="scientific">Cercophora newfieldiana</name>
    <dbReference type="NCBI Taxonomy" id="92897"/>
    <lineage>
        <taxon>Eukaryota</taxon>
        <taxon>Fungi</taxon>
        <taxon>Dikarya</taxon>
        <taxon>Ascomycota</taxon>
        <taxon>Pezizomycotina</taxon>
        <taxon>Sordariomycetes</taxon>
        <taxon>Sordariomycetidae</taxon>
        <taxon>Sordariales</taxon>
        <taxon>Lasiosphaeriaceae</taxon>
        <taxon>Cercophora</taxon>
    </lineage>
</organism>
<dbReference type="EMBL" id="JAULSV010000004">
    <property type="protein sequence ID" value="KAK0646689.1"/>
    <property type="molecule type" value="Genomic_DNA"/>
</dbReference>
<proteinExistence type="predicted"/>
<gene>
    <name evidence="1" type="ORF">B0T16DRAFT_168004</name>
</gene>